<dbReference type="OrthoDB" id="66982at2759"/>
<dbReference type="GO" id="GO:0006366">
    <property type="term" value="P:transcription by RNA polymerase II"/>
    <property type="evidence" value="ECO:0007669"/>
    <property type="project" value="InterPro"/>
</dbReference>
<comment type="similarity">
    <text evidence="6">Belongs to the SPT3 family.</text>
</comment>
<evidence type="ECO:0000313" key="7">
    <source>
        <dbReference type="EMBL" id="CAG9104918.1"/>
    </source>
</evidence>
<comment type="subcellular location">
    <subcellularLocation>
        <location evidence="1">Nucleus</location>
    </subcellularLocation>
</comment>
<dbReference type="AlphaFoldDB" id="A0A8S4DWE1"/>
<proteinExistence type="inferred from homology"/>
<evidence type="ECO:0000256" key="5">
    <source>
        <dbReference type="ARBA" id="ARBA00023242"/>
    </source>
</evidence>
<dbReference type="PANTHER" id="PTHR11380:SF16">
    <property type="entry name" value="TRANSCRIPTION INITIATION PROTEIN SPT3 HOMOLOG"/>
    <property type="match status" value="1"/>
</dbReference>
<dbReference type="CDD" id="cd07978">
    <property type="entry name" value="HFD_TAF13"/>
    <property type="match status" value="1"/>
</dbReference>
<evidence type="ECO:0000256" key="1">
    <source>
        <dbReference type="ARBA" id="ARBA00004123"/>
    </source>
</evidence>
<organism evidence="7 8">
    <name type="scientific">Plutella xylostella</name>
    <name type="common">Diamondback moth</name>
    <name type="synonym">Plutella maculipennis</name>
    <dbReference type="NCBI Taxonomy" id="51655"/>
    <lineage>
        <taxon>Eukaryota</taxon>
        <taxon>Metazoa</taxon>
        <taxon>Ecdysozoa</taxon>
        <taxon>Arthropoda</taxon>
        <taxon>Hexapoda</taxon>
        <taxon>Insecta</taxon>
        <taxon>Pterygota</taxon>
        <taxon>Neoptera</taxon>
        <taxon>Endopterygota</taxon>
        <taxon>Lepidoptera</taxon>
        <taxon>Glossata</taxon>
        <taxon>Ditrysia</taxon>
        <taxon>Yponomeutoidea</taxon>
        <taxon>Plutellidae</taxon>
        <taxon>Plutella</taxon>
    </lineage>
</organism>
<gene>
    <name evidence="7" type="ORF">PLXY2_LOCUS3339</name>
</gene>
<evidence type="ECO:0000256" key="6">
    <source>
        <dbReference type="ARBA" id="ARBA00061274"/>
    </source>
</evidence>
<name>A0A8S4DWE1_PLUXY</name>
<dbReference type="GO" id="GO:0046982">
    <property type="term" value="F:protein heterodimerization activity"/>
    <property type="evidence" value="ECO:0007669"/>
    <property type="project" value="InterPro"/>
</dbReference>
<protein>
    <submittedName>
        <fullName evidence="7">(diamondback moth) hypothetical protein</fullName>
    </submittedName>
</protein>
<comment type="caution">
    <text evidence="7">The sequence shown here is derived from an EMBL/GenBank/DDBJ whole genome shotgun (WGS) entry which is preliminary data.</text>
</comment>
<dbReference type="FunFam" id="1.10.20.10:FF:000023">
    <property type="entry name" value="transcription initiation protein SPT3 homolog"/>
    <property type="match status" value="1"/>
</dbReference>
<keyword evidence="3" id="KW-0010">Activator</keyword>
<dbReference type="Pfam" id="PF02269">
    <property type="entry name" value="TFIID-18kDa"/>
    <property type="match status" value="1"/>
</dbReference>
<evidence type="ECO:0000256" key="2">
    <source>
        <dbReference type="ARBA" id="ARBA00023015"/>
    </source>
</evidence>
<keyword evidence="2" id="KW-0805">Transcription regulation</keyword>
<dbReference type="Gene3D" id="1.10.20.10">
    <property type="entry name" value="Histone, subunit A"/>
    <property type="match status" value="1"/>
</dbReference>
<dbReference type="GO" id="GO:0005634">
    <property type="term" value="C:nucleus"/>
    <property type="evidence" value="ECO:0007669"/>
    <property type="project" value="UniProtKB-SubCell"/>
</dbReference>
<keyword evidence="4" id="KW-0804">Transcription</keyword>
<sequence>MVSYFTLDATGEPANFQKEISNMMHGFGDNPNPNAATVVLMENIVLQQLRSMIQEAAEVATLRGQKIISNYEIIYLMRKNKIKLKRLHDYQAKLDHIDKRQVGLGGPTDPLVVQGLMLDDEKEPILKKTKRNHISIIRELDTADEVSLITFDSIDYLRKVRAAKITETMSFDKYEAYHKARCSSFRTGHSNIAKSYSKLELWINPSKEYKFTQSALEVLSFIAYETVAEIIDAVFLTRQDAKKRNGDPFSKFEGGHFCNPASLTNAVYIKSGYEGVPAITVADVREVLRRYFTPRTGMNGLFFRNMSMELPSRYIAF</sequence>
<dbReference type="SUPFAM" id="SSF47113">
    <property type="entry name" value="Histone-fold"/>
    <property type="match status" value="1"/>
</dbReference>
<dbReference type="GO" id="GO:0003713">
    <property type="term" value="F:transcription coactivator activity"/>
    <property type="evidence" value="ECO:0007669"/>
    <property type="project" value="TreeGrafter"/>
</dbReference>
<dbReference type="InterPro" id="IPR003195">
    <property type="entry name" value="TFIID_TAF13"/>
</dbReference>
<evidence type="ECO:0000256" key="4">
    <source>
        <dbReference type="ARBA" id="ARBA00023163"/>
    </source>
</evidence>
<dbReference type="PANTHER" id="PTHR11380">
    <property type="entry name" value="TRANSCRIPTION INITIATION FACTOR TFIID/SUPT3-RELATED"/>
    <property type="match status" value="1"/>
</dbReference>
<keyword evidence="8" id="KW-1185">Reference proteome</keyword>
<dbReference type="GO" id="GO:0006357">
    <property type="term" value="P:regulation of transcription by RNA polymerase II"/>
    <property type="evidence" value="ECO:0007669"/>
    <property type="project" value="UniProtKB-ARBA"/>
</dbReference>
<dbReference type="EMBL" id="CAJHNJ030000008">
    <property type="protein sequence ID" value="CAG9104918.1"/>
    <property type="molecule type" value="Genomic_DNA"/>
</dbReference>
<dbReference type="Proteomes" id="UP000653454">
    <property type="component" value="Unassembled WGS sequence"/>
</dbReference>
<dbReference type="GO" id="GO:0000124">
    <property type="term" value="C:SAGA complex"/>
    <property type="evidence" value="ECO:0007669"/>
    <property type="project" value="UniProtKB-ARBA"/>
</dbReference>
<dbReference type="KEGG" id="pxy:105384305"/>
<evidence type="ECO:0000256" key="3">
    <source>
        <dbReference type="ARBA" id="ARBA00023159"/>
    </source>
</evidence>
<evidence type="ECO:0000313" key="8">
    <source>
        <dbReference type="Proteomes" id="UP000653454"/>
    </source>
</evidence>
<accession>A0A8S4DWE1</accession>
<keyword evidence="5" id="KW-0539">Nucleus</keyword>
<dbReference type="InterPro" id="IPR009072">
    <property type="entry name" value="Histone-fold"/>
</dbReference>
<reference evidence="7" key="1">
    <citation type="submission" date="2020-11" db="EMBL/GenBank/DDBJ databases">
        <authorList>
            <person name="Whiteford S."/>
        </authorList>
    </citation>
    <scope>NUCLEOTIDE SEQUENCE</scope>
</reference>